<protein>
    <submittedName>
        <fullName evidence="2">Uncharacterized protein</fullName>
    </submittedName>
</protein>
<dbReference type="EMBL" id="JACCJC010000030">
    <property type="protein sequence ID" value="KAF6234325.1"/>
    <property type="molecule type" value="Genomic_DNA"/>
</dbReference>
<dbReference type="Proteomes" id="UP000578531">
    <property type="component" value="Unassembled WGS sequence"/>
</dbReference>
<organism evidence="2 3">
    <name type="scientific">Letharia columbiana</name>
    <dbReference type="NCBI Taxonomy" id="112416"/>
    <lineage>
        <taxon>Eukaryota</taxon>
        <taxon>Fungi</taxon>
        <taxon>Dikarya</taxon>
        <taxon>Ascomycota</taxon>
        <taxon>Pezizomycotina</taxon>
        <taxon>Lecanoromycetes</taxon>
        <taxon>OSLEUM clade</taxon>
        <taxon>Lecanoromycetidae</taxon>
        <taxon>Lecanorales</taxon>
        <taxon>Lecanorineae</taxon>
        <taxon>Parmeliaceae</taxon>
        <taxon>Letharia</taxon>
    </lineage>
</organism>
<evidence type="ECO:0000256" key="1">
    <source>
        <dbReference type="SAM" id="MobiDB-lite"/>
    </source>
</evidence>
<sequence length="153" mass="17324">MKDVEGMYYIFLAVDHDRLPPNRHLSTDLFDCCGDVFLLKMVNWPEKRAADYADPIDCLRHLRHEYLFPEYADVDDRVLESDLLAATVRELLRGAVLAMRNRGEMVDEDKYLPPYHGTPSGKESSFSANVHDEPGHDGTVSSSPRGAGELQED</sequence>
<keyword evidence="3" id="KW-1185">Reference proteome</keyword>
<evidence type="ECO:0000313" key="2">
    <source>
        <dbReference type="EMBL" id="KAF6234325.1"/>
    </source>
</evidence>
<dbReference type="GeneID" id="59289015"/>
<dbReference type="AlphaFoldDB" id="A0A8H6FTG0"/>
<comment type="caution">
    <text evidence="2">The sequence shown here is derived from an EMBL/GenBank/DDBJ whole genome shotgun (WGS) entry which is preliminary data.</text>
</comment>
<gene>
    <name evidence="2" type="ORF">HO173_007358</name>
</gene>
<dbReference type="RefSeq" id="XP_037163722.1">
    <property type="nucleotide sequence ID" value="XM_037309262.1"/>
</dbReference>
<reference evidence="2 3" key="1">
    <citation type="journal article" date="2020" name="Genomics">
        <title>Complete, high-quality genomes from long-read metagenomic sequencing of two wolf lichen thalli reveals enigmatic genome architecture.</title>
        <authorList>
            <person name="McKenzie S.K."/>
            <person name="Walston R.F."/>
            <person name="Allen J.L."/>
        </authorList>
    </citation>
    <scope>NUCLEOTIDE SEQUENCE [LARGE SCALE GENOMIC DNA]</scope>
    <source>
        <strain evidence="2">WasteWater2</strain>
    </source>
</reference>
<evidence type="ECO:0000313" key="3">
    <source>
        <dbReference type="Proteomes" id="UP000578531"/>
    </source>
</evidence>
<accession>A0A8H6FTG0</accession>
<name>A0A8H6FTG0_9LECA</name>
<proteinExistence type="predicted"/>
<feature type="region of interest" description="Disordered" evidence="1">
    <location>
        <begin position="108"/>
        <end position="153"/>
    </location>
</feature>